<feature type="transmembrane region" description="Helical" evidence="5">
    <location>
        <begin position="211"/>
        <end position="232"/>
    </location>
</feature>
<feature type="transmembrane region" description="Helical" evidence="5">
    <location>
        <begin position="168"/>
        <end position="190"/>
    </location>
</feature>
<dbReference type="GO" id="GO:0022857">
    <property type="term" value="F:transmembrane transporter activity"/>
    <property type="evidence" value="ECO:0007669"/>
    <property type="project" value="InterPro"/>
</dbReference>
<keyword evidence="4 5" id="KW-0472">Membrane</keyword>
<dbReference type="AlphaFoldDB" id="A0A3N2CUY6"/>
<feature type="transmembrane region" description="Helical" evidence="5">
    <location>
        <begin position="79"/>
        <end position="99"/>
    </location>
</feature>
<feature type="transmembrane region" description="Helical" evidence="5">
    <location>
        <begin position="48"/>
        <end position="67"/>
    </location>
</feature>
<reference evidence="7 8" key="1">
    <citation type="submission" date="2018-11" db="EMBL/GenBank/DDBJ databases">
        <title>Sequencing the genomes of 1000 actinobacteria strains.</title>
        <authorList>
            <person name="Klenk H.-P."/>
        </authorList>
    </citation>
    <scope>NUCLEOTIDE SEQUENCE [LARGE SCALE GENOMIC DNA]</scope>
    <source>
        <strain evidence="7 8">DSM 12652</strain>
    </source>
</reference>
<evidence type="ECO:0000256" key="5">
    <source>
        <dbReference type="SAM" id="Phobius"/>
    </source>
</evidence>
<keyword evidence="3 5" id="KW-1133">Transmembrane helix</keyword>
<keyword evidence="8" id="KW-1185">Reference proteome</keyword>
<dbReference type="InterPro" id="IPR011701">
    <property type="entry name" value="MFS"/>
</dbReference>
<gene>
    <name evidence="7" type="ORF">EDD33_2221</name>
</gene>
<keyword evidence="2 5" id="KW-0812">Transmembrane</keyword>
<organism evidence="7 8">
    <name type="scientific">Nocardioides aurantiacus</name>
    <dbReference type="NCBI Taxonomy" id="86796"/>
    <lineage>
        <taxon>Bacteria</taxon>
        <taxon>Bacillati</taxon>
        <taxon>Actinomycetota</taxon>
        <taxon>Actinomycetes</taxon>
        <taxon>Propionibacteriales</taxon>
        <taxon>Nocardioidaceae</taxon>
        <taxon>Nocardioides</taxon>
    </lineage>
</organism>
<evidence type="ECO:0000256" key="2">
    <source>
        <dbReference type="ARBA" id="ARBA00022692"/>
    </source>
</evidence>
<feature type="domain" description="Major facilitator superfamily (MFS) profile" evidence="6">
    <location>
        <begin position="214"/>
        <end position="413"/>
    </location>
</feature>
<dbReference type="Proteomes" id="UP000281738">
    <property type="component" value="Unassembled WGS sequence"/>
</dbReference>
<evidence type="ECO:0000313" key="8">
    <source>
        <dbReference type="Proteomes" id="UP000281738"/>
    </source>
</evidence>
<feature type="transmembrane region" description="Helical" evidence="5">
    <location>
        <begin position="280"/>
        <end position="297"/>
    </location>
</feature>
<evidence type="ECO:0000256" key="3">
    <source>
        <dbReference type="ARBA" id="ARBA00022989"/>
    </source>
</evidence>
<dbReference type="InterPro" id="IPR036259">
    <property type="entry name" value="MFS_trans_sf"/>
</dbReference>
<dbReference type="PANTHER" id="PTHR23542">
    <property type="match status" value="1"/>
</dbReference>
<proteinExistence type="predicted"/>
<sequence length="413" mass="41885">MLTPYRRVFAHPGAALFSATGVVARLPISMTTLGIVLLVSALSGSYALAGQVTAAFIAGNAGFAVLHGRLTDRFGQTRVLSVDTVAFGLSSSLMVVAVTEGWSFPWPHLLAVVAGTAMPQVGTMVRARWAHLLDDPAERHTAFAVEGVADEVVFVTGPALVTVLATSFAPQSGLVVAVVAGTLGSVALALQRRTAPPVQVRSADTVRTPMPWRLILPLAVGALALGSLFGALEVATVALAEDEGRKVLSGLMLAAFSFGSLVAGVVAGTMTMRRTPLARARLGMTLLAVGTCALPLLPGLLVVSVALLLTGLALAPTLISLFSLIEGSVPSGRLNEAMGVVQTGMSAGIAPGAWGAGVVADASGGSAAYWVCVVAAVLAALAGLTVRGDVATGPRGYARTGEHVDQLGGAEQL</sequence>
<dbReference type="Gene3D" id="1.20.1250.20">
    <property type="entry name" value="MFS general substrate transporter like domains"/>
    <property type="match status" value="1"/>
</dbReference>
<feature type="transmembrane region" description="Helical" evidence="5">
    <location>
        <begin position="367"/>
        <end position="386"/>
    </location>
</feature>
<name>A0A3N2CUY6_9ACTN</name>
<dbReference type="EMBL" id="RKHO01000001">
    <property type="protein sequence ID" value="ROR91355.1"/>
    <property type="molecule type" value="Genomic_DNA"/>
</dbReference>
<dbReference type="PANTHER" id="PTHR23542:SF1">
    <property type="entry name" value="MAJOR FACILITATOR SUPERFAMILY (MFS) PROFILE DOMAIN-CONTAINING PROTEIN"/>
    <property type="match status" value="1"/>
</dbReference>
<feature type="transmembrane region" description="Helical" evidence="5">
    <location>
        <begin position="247"/>
        <end position="268"/>
    </location>
</feature>
<dbReference type="PROSITE" id="PS50850">
    <property type="entry name" value="MFS"/>
    <property type="match status" value="1"/>
</dbReference>
<comment type="caution">
    <text evidence="7">The sequence shown here is derived from an EMBL/GenBank/DDBJ whole genome shotgun (WGS) entry which is preliminary data.</text>
</comment>
<evidence type="ECO:0000313" key="7">
    <source>
        <dbReference type="EMBL" id="ROR91355.1"/>
    </source>
</evidence>
<dbReference type="GO" id="GO:0005886">
    <property type="term" value="C:plasma membrane"/>
    <property type="evidence" value="ECO:0007669"/>
    <property type="project" value="UniProtKB-SubCell"/>
</dbReference>
<feature type="transmembrane region" description="Helical" evidence="5">
    <location>
        <begin position="303"/>
        <end position="325"/>
    </location>
</feature>
<protein>
    <submittedName>
        <fullName evidence="7">Putative MFS family arabinose efflux permease</fullName>
    </submittedName>
</protein>
<evidence type="ECO:0000256" key="4">
    <source>
        <dbReference type="ARBA" id="ARBA00023136"/>
    </source>
</evidence>
<evidence type="ECO:0000256" key="1">
    <source>
        <dbReference type="ARBA" id="ARBA00004651"/>
    </source>
</evidence>
<feature type="transmembrane region" description="Helical" evidence="5">
    <location>
        <begin position="337"/>
        <end position="355"/>
    </location>
</feature>
<evidence type="ECO:0000259" key="6">
    <source>
        <dbReference type="PROSITE" id="PS50850"/>
    </source>
</evidence>
<dbReference type="Pfam" id="PF07690">
    <property type="entry name" value="MFS_1"/>
    <property type="match status" value="1"/>
</dbReference>
<dbReference type="SUPFAM" id="SSF103473">
    <property type="entry name" value="MFS general substrate transporter"/>
    <property type="match status" value="1"/>
</dbReference>
<dbReference type="InterPro" id="IPR020846">
    <property type="entry name" value="MFS_dom"/>
</dbReference>
<comment type="subcellular location">
    <subcellularLocation>
        <location evidence="1">Cell membrane</location>
        <topology evidence="1">Multi-pass membrane protein</topology>
    </subcellularLocation>
</comment>
<accession>A0A3N2CUY6</accession>